<evidence type="ECO:0000313" key="1">
    <source>
        <dbReference type="EMBL" id="KAI0047217.1"/>
    </source>
</evidence>
<accession>A0ACB8RTN0</accession>
<dbReference type="Proteomes" id="UP000814033">
    <property type="component" value="Unassembled WGS sequence"/>
</dbReference>
<reference evidence="1" key="2">
    <citation type="journal article" date="2022" name="New Phytol.">
        <title>Evolutionary transition to the ectomycorrhizal habit in the genomes of a hyperdiverse lineage of mushroom-forming fungi.</title>
        <authorList>
            <person name="Looney B."/>
            <person name="Miyauchi S."/>
            <person name="Morin E."/>
            <person name="Drula E."/>
            <person name="Courty P.E."/>
            <person name="Kohler A."/>
            <person name="Kuo A."/>
            <person name="LaButti K."/>
            <person name="Pangilinan J."/>
            <person name="Lipzen A."/>
            <person name="Riley R."/>
            <person name="Andreopoulos W."/>
            <person name="He G."/>
            <person name="Johnson J."/>
            <person name="Nolan M."/>
            <person name="Tritt A."/>
            <person name="Barry K.W."/>
            <person name="Grigoriev I.V."/>
            <person name="Nagy L.G."/>
            <person name="Hibbett D."/>
            <person name="Henrissat B."/>
            <person name="Matheny P.B."/>
            <person name="Labbe J."/>
            <person name="Martin F.M."/>
        </authorList>
    </citation>
    <scope>NUCLEOTIDE SEQUENCE</scope>
    <source>
        <strain evidence="1">FP105234-sp</strain>
    </source>
</reference>
<protein>
    <submittedName>
        <fullName evidence="1">Uncharacterized protein</fullName>
    </submittedName>
</protein>
<dbReference type="EMBL" id="MU275908">
    <property type="protein sequence ID" value="KAI0047217.1"/>
    <property type="molecule type" value="Genomic_DNA"/>
</dbReference>
<gene>
    <name evidence="1" type="ORF">FA95DRAFT_1473861</name>
</gene>
<sequence>PKWMSEALEHLRTANDQRSWCAVLENWIQLEATLGFPDGGKGAQSRLPIEGRLDEVHAWQKRGKKATYSPDIKSLAEYGNTWLSWWISMQPEWRVGDGCWPLERAEGEETYSDWEALCRGGRTGFFVVVMSLSWW</sequence>
<name>A0ACB8RTN0_9AGAM</name>
<feature type="non-terminal residue" evidence="1">
    <location>
        <position position="135"/>
    </location>
</feature>
<reference evidence="1" key="1">
    <citation type="submission" date="2021-02" db="EMBL/GenBank/DDBJ databases">
        <authorList>
            <consortium name="DOE Joint Genome Institute"/>
            <person name="Ahrendt S."/>
            <person name="Looney B.P."/>
            <person name="Miyauchi S."/>
            <person name="Morin E."/>
            <person name="Drula E."/>
            <person name="Courty P.E."/>
            <person name="Chicoki N."/>
            <person name="Fauchery L."/>
            <person name="Kohler A."/>
            <person name="Kuo A."/>
            <person name="Labutti K."/>
            <person name="Pangilinan J."/>
            <person name="Lipzen A."/>
            <person name="Riley R."/>
            <person name="Andreopoulos W."/>
            <person name="He G."/>
            <person name="Johnson J."/>
            <person name="Barry K.W."/>
            <person name="Grigoriev I.V."/>
            <person name="Nagy L."/>
            <person name="Hibbett D."/>
            <person name="Henrissat B."/>
            <person name="Matheny P.B."/>
            <person name="Labbe J."/>
            <person name="Martin F."/>
        </authorList>
    </citation>
    <scope>NUCLEOTIDE SEQUENCE</scope>
    <source>
        <strain evidence="1">FP105234-sp</strain>
    </source>
</reference>
<proteinExistence type="predicted"/>
<organism evidence="1 2">
    <name type="scientific">Auriscalpium vulgare</name>
    <dbReference type="NCBI Taxonomy" id="40419"/>
    <lineage>
        <taxon>Eukaryota</taxon>
        <taxon>Fungi</taxon>
        <taxon>Dikarya</taxon>
        <taxon>Basidiomycota</taxon>
        <taxon>Agaricomycotina</taxon>
        <taxon>Agaricomycetes</taxon>
        <taxon>Russulales</taxon>
        <taxon>Auriscalpiaceae</taxon>
        <taxon>Auriscalpium</taxon>
    </lineage>
</organism>
<comment type="caution">
    <text evidence="1">The sequence shown here is derived from an EMBL/GenBank/DDBJ whole genome shotgun (WGS) entry which is preliminary data.</text>
</comment>
<keyword evidence="2" id="KW-1185">Reference proteome</keyword>
<evidence type="ECO:0000313" key="2">
    <source>
        <dbReference type="Proteomes" id="UP000814033"/>
    </source>
</evidence>
<feature type="non-terminal residue" evidence="1">
    <location>
        <position position="1"/>
    </location>
</feature>